<dbReference type="Pfam" id="PF00672">
    <property type="entry name" value="HAMP"/>
    <property type="match status" value="1"/>
</dbReference>
<proteinExistence type="predicted"/>
<sequence>LHIASSITKPLAKLMDAAKKIRGGNLSVRVNANTFDEIGT</sequence>
<dbReference type="InterPro" id="IPR003660">
    <property type="entry name" value="HAMP_dom"/>
</dbReference>
<dbReference type="PROSITE" id="PS50885">
    <property type="entry name" value="HAMP"/>
    <property type="match status" value="1"/>
</dbReference>
<organism evidence="2">
    <name type="scientific">marine sediment metagenome</name>
    <dbReference type="NCBI Taxonomy" id="412755"/>
    <lineage>
        <taxon>unclassified sequences</taxon>
        <taxon>metagenomes</taxon>
        <taxon>ecological metagenomes</taxon>
    </lineage>
</organism>
<dbReference type="AlphaFoldDB" id="A0A0F8VSZ1"/>
<dbReference type="GO" id="GO:0016020">
    <property type="term" value="C:membrane"/>
    <property type="evidence" value="ECO:0007669"/>
    <property type="project" value="InterPro"/>
</dbReference>
<reference evidence="2" key="1">
    <citation type="journal article" date="2015" name="Nature">
        <title>Complex archaea that bridge the gap between prokaryotes and eukaryotes.</title>
        <authorList>
            <person name="Spang A."/>
            <person name="Saw J.H."/>
            <person name="Jorgensen S.L."/>
            <person name="Zaremba-Niedzwiedzka K."/>
            <person name="Martijn J."/>
            <person name="Lind A.E."/>
            <person name="van Eijk R."/>
            <person name="Schleper C."/>
            <person name="Guy L."/>
            <person name="Ettema T.J."/>
        </authorList>
    </citation>
    <scope>NUCLEOTIDE SEQUENCE</scope>
</reference>
<feature type="non-terminal residue" evidence="2">
    <location>
        <position position="1"/>
    </location>
</feature>
<gene>
    <name evidence="2" type="ORF">LCGC14_3154890</name>
</gene>
<accession>A0A0F8VSZ1</accession>
<comment type="caution">
    <text evidence="2">The sequence shown here is derived from an EMBL/GenBank/DDBJ whole genome shotgun (WGS) entry which is preliminary data.</text>
</comment>
<name>A0A0F8VSZ1_9ZZZZ</name>
<dbReference type="EMBL" id="LAZR01069564">
    <property type="protein sequence ID" value="KKK47468.1"/>
    <property type="molecule type" value="Genomic_DNA"/>
</dbReference>
<dbReference type="CDD" id="cd06225">
    <property type="entry name" value="HAMP"/>
    <property type="match status" value="1"/>
</dbReference>
<evidence type="ECO:0000313" key="2">
    <source>
        <dbReference type="EMBL" id="KKK47468.1"/>
    </source>
</evidence>
<feature type="domain" description="HAMP" evidence="1">
    <location>
        <begin position="5"/>
        <end position="39"/>
    </location>
</feature>
<dbReference type="GO" id="GO:0007165">
    <property type="term" value="P:signal transduction"/>
    <property type="evidence" value="ECO:0007669"/>
    <property type="project" value="InterPro"/>
</dbReference>
<protein>
    <recommendedName>
        <fullName evidence="1">HAMP domain-containing protein</fullName>
    </recommendedName>
</protein>
<dbReference type="Gene3D" id="1.10.8.500">
    <property type="entry name" value="HAMP domain in histidine kinase"/>
    <property type="match status" value="1"/>
</dbReference>
<dbReference type="SUPFAM" id="SSF158472">
    <property type="entry name" value="HAMP domain-like"/>
    <property type="match status" value="1"/>
</dbReference>
<evidence type="ECO:0000259" key="1">
    <source>
        <dbReference type="PROSITE" id="PS50885"/>
    </source>
</evidence>